<evidence type="ECO:0000256" key="3">
    <source>
        <dbReference type="ARBA" id="ARBA00022475"/>
    </source>
</evidence>
<accession>A0A7W8QLF0</accession>
<dbReference type="GO" id="GO:0008324">
    <property type="term" value="F:monoatomic cation transmembrane transporter activity"/>
    <property type="evidence" value="ECO:0007669"/>
    <property type="project" value="InterPro"/>
</dbReference>
<evidence type="ECO:0000256" key="4">
    <source>
        <dbReference type="ARBA" id="ARBA00022692"/>
    </source>
</evidence>
<keyword evidence="4 8" id="KW-0812">Transmembrane</keyword>
<evidence type="ECO:0000256" key="6">
    <source>
        <dbReference type="ARBA" id="ARBA00023065"/>
    </source>
</evidence>
<protein>
    <submittedName>
        <fullName evidence="9">Potassium uptake TrkH family protein</fullName>
    </submittedName>
</protein>
<keyword evidence="6" id="KW-0406">Ion transport</keyword>
<feature type="transmembrane region" description="Helical" evidence="8">
    <location>
        <begin position="250"/>
        <end position="273"/>
    </location>
</feature>
<name>A0A7W8QLF0_9ACTN</name>
<feature type="transmembrane region" description="Helical" evidence="8">
    <location>
        <begin position="99"/>
        <end position="124"/>
    </location>
</feature>
<evidence type="ECO:0000256" key="7">
    <source>
        <dbReference type="ARBA" id="ARBA00023136"/>
    </source>
</evidence>
<proteinExistence type="predicted"/>
<evidence type="ECO:0000256" key="1">
    <source>
        <dbReference type="ARBA" id="ARBA00004651"/>
    </source>
</evidence>
<evidence type="ECO:0000256" key="2">
    <source>
        <dbReference type="ARBA" id="ARBA00022448"/>
    </source>
</evidence>
<evidence type="ECO:0000256" key="8">
    <source>
        <dbReference type="SAM" id="Phobius"/>
    </source>
</evidence>
<keyword evidence="7 8" id="KW-0472">Membrane</keyword>
<dbReference type="EMBL" id="JACHDB010000001">
    <property type="protein sequence ID" value="MBB5432455.1"/>
    <property type="molecule type" value="Genomic_DNA"/>
</dbReference>
<sequence>MQRRRPASGGLLSRGDRRLRRVFREGASRGPWRSPATLFLLLFATVDFIGATLLTLPAAHAEGHGLGFVEALFTSTSALSVCGLAVIDLGADLSLFGQTVVMALIQVGGIGIMSLASLLGVAVLHRFGLRMRLTLQEETRIMQVGDVRGLVRRIILVSLGCEAAVAALLAPRLWLVHGEDLPDALYLAVFHAVSAFNNAGLALYPDSLVRFAADPVMLPALAVASIIGGLGFPVLLELRRHLHRHRRWSLHAKLTIVTTSLLYLGGAAAVTGLEWTNPGTLGGMPWWQRILDGSFHGVMPRSGGFNVVDVGAMNDATLLVTMMLMFVGGGSAGTAGGIKVVTLAVVFLVVWSEIRGRPNVHVFGRKLAPEVIRQSLSLLFLSMTVVVLSTVLLLSTTPFDLVPVMFEVISATGVVGLSTGITPDLPPWAHVLLTVLMLAGRIGPVTFATALALRERTRRYDFPVARPIIG</sequence>
<dbReference type="Proteomes" id="UP000572635">
    <property type="component" value="Unassembled WGS sequence"/>
</dbReference>
<evidence type="ECO:0000313" key="10">
    <source>
        <dbReference type="Proteomes" id="UP000572635"/>
    </source>
</evidence>
<feature type="transmembrane region" description="Helical" evidence="8">
    <location>
        <begin position="428"/>
        <end position="453"/>
    </location>
</feature>
<dbReference type="PANTHER" id="PTHR32024">
    <property type="entry name" value="TRK SYSTEM POTASSIUM UPTAKE PROTEIN TRKG-RELATED"/>
    <property type="match status" value="1"/>
</dbReference>
<evidence type="ECO:0000313" key="9">
    <source>
        <dbReference type="EMBL" id="MBB5432455.1"/>
    </source>
</evidence>
<feature type="transmembrane region" description="Helical" evidence="8">
    <location>
        <begin position="323"/>
        <end position="350"/>
    </location>
</feature>
<feature type="transmembrane region" description="Helical" evidence="8">
    <location>
        <begin position="371"/>
        <end position="395"/>
    </location>
</feature>
<feature type="transmembrane region" description="Helical" evidence="8">
    <location>
        <begin position="38"/>
        <end position="59"/>
    </location>
</feature>
<dbReference type="InterPro" id="IPR003445">
    <property type="entry name" value="Cat_transpt"/>
</dbReference>
<feature type="transmembrane region" description="Helical" evidence="8">
    <location>
        <begin position="216"/>
        <end position="238"/>
    </location>
</feature>
<feature type="transmembrane region" description="Helical" evidence="8">
    <location>
        <begin position="154"/>
        <end position="175"/>
    </location>
</feature>
<gene>
    <name evidence="9" type="ORF">HDA36_002539</name>
</gene>
<comment type="subcellular location">
    <subcellularLocation>
        <location evidence="1">Cell membrane</location>
        <topology evidence="1">Multi-pass membrane protein</topology>
    </subcellularLocation>
</comment>
<dbReference type="GO" id="GO:0030001">
    <property type="term" value="P:metal ion transport"/>
    <property type="evidence" value="ECO:0007669"/>
    <property type="project" value="UniProtKB-ARBA"/>
</dbReference>
<dbReference type="AlphaFoldDB" id="A0A7W8QLF0"/>
<dbReference type="Pfam" id="PF02386">
    <property type="entry name" value="TrkH"/>
    <property type="match status" value="1"/>
</dbReference>
<evidence type="ECO:0000256" key="5">
    <source>
        <dbReference type="ARBA" id="ARBA00022989"/>
    </source>
</evidence>
<dbReference type="PANTHER" id="PTHR32024:SF1">
    <property type="entry name" value="KTR SYSTEM POTASSIUM UPTAKE PROTEIN B"/>
    <property type="match status" value="1"/>
</dbReference>
<keyword evidence="3" id="KW-1003">Cell membrane</keyword>
<dbReference type="GO" id="GO:0005886">
    <property type="term" value="C:plasma membrane"/>
    <property type="evidence" value="ECO:0007669"/>
    <property type="project" value="UniProtKB-SubCell"/>
</dbReference>
<comment type="caution">
    <text evidence="9">The sequence shown here is derived from an EMBL/GenBank/DDBJ whole genome shotgun (WGS) entry which is preliminary data.</text>
</comment>
<keyword evidence="2" id="KW-0813">Transport</keyword>
<reference evidence="9 10" key="1">
    <citation type="submission" date="2020-08" db="EMBL/GenBank/DDBJ databases">
        <title>Sequencing the genomes of 1000 actinobacteria strains.</title>
        <authorList>
            <person name="Klenk H.-P."/>
        </authorList>
    </citation>
    <scope>NUCLEOTIDE SEQUENCE [LARGE SCALE GENOMIC DNA]</scope>
    <source>
        <strain evidence="9 10">DSM 44551</strain>
    </source>
</reference>
<keyword evidence="5 8" id="KW-1133">Transmembrane helix</keyword>
<organism evidence="9 10">
    <name type="scientific">Nocardiopsis composta</name>
    <dbReference type="NCBI Taxonomy" id="157465"/>
    <lineage>
        <taxon>Bacteria</taxon>
        <taxon>Bacillati</taxon>
        <taxon>Actinomycetota</taxon>
        <taxon>Actinomycetes</taxon>
        <taxon>Streptosporangiales</taxon>
        <taxon>Nocardiopsidaceae</taxon>
        <taxon>Nocardiopsis</taxon>
    </lineage>
</organism>
<keyword evidence="10" id="KW-1185">Reference proteome</keyword>
<dbReference type="RefSeq" id="WP_184392021.1">
    <property type="nucleotide sequence ID" value="NZ_BAAAJD010000043.1"/>
</dbReference>
<feature type="transmembrane region" description="Helical" evidence="8">
    <location>
        <begin position="65"/>
        <end position="87"/>
    </location>
</feature>